<feature type="transmembrane region" description="Helical" evidence="6">
    <location>
        <begin position="15"/>
        <end position="37"/>
    </location>
</feature>
<keyword evidence="8" id="KW-1185">Reference proteome</keyword>
<dbReference type="EMBL" id="WWCN01000004">
    <property type="protein sequence ID" value="MYM22674.1"/>
    <property type="molecule type" value="Genomic_DNA"/>
</dbReference>
<dbReference type="Proteomes" id="UP000479335">
    <property type="component" value="Unassembled WGS sequence"/>
</dbReference>
<feature type="transmembrane region" description="Helical" evidence="6">
    <location>
        <begin position="78"/>
        <end position="96"/>
    </location>
</feature>
<proteinExistence type="predicted"/>
<evidence type="ECO:0000256" key="4">
    <source>
        <dbReference type="ARBA" id="ARBA00022989"/>
    </source>
</evidence>
<evidence type="ECO:0000256" key="1">
    <source>
        <dbReference type="ARBA" id="ARBA00004651"/>
    </source>
</evidence>
<dbReference type="InterPro" id="IPR011701">
    <property type="entry name" value="MFS"/>
</dbReference>
<comment type="subcellular location">
    <subcellularLocation>
        <location evidence="1">Cell membrane</location>
        <topology evidence="1">Multi-pass membrane protein</topology>
    </subcellularLocation>
</comment>
<dbReference type="AlphaFoldDB" id="A0A6L8KA14"/>
<dbReference type="PANTHER" id="PTHR43124:SF10">
    <property type="entry name" value="PURINE EFFLUX PUMP PBUE"/>
    <property type="match status" value="1"/>
</dbReference>
<reference evidence="7 8" key="1">
    <citation type="submission" date="2019-12" db="EMBL/GenBank/DDBJ databases">
        <title>Novel species isolated from a subtropical stream in China.</title>
        <authorList>
            <person name="Lu H."/>
        </authorList>
    </citation>
    <scope>NUCLEOTIDE SEQUENCE [LARGE SCALE GENOMIC DNA]</scope>
    <source>
        <strain evidence="7 8">FT135W</strain>
    </source>
</reference>
<comment type="caution">
    <text evidence="7">The sequence shown here is derived from an EMBL/GenBank/DDBJ whole genome shotgun (WGS) entry which is preliminary data.</text>
</comment>
<keyword evidence="5 6" id="KW-0472">Membrane</keyword>
<sequence length="392" mass="39890">MRNHDSSSENWRGRIALMVAHCAGMVDLVALPVWMGALIARYGLPPQQAGTLVTLFLMGAVGSSLFCAPRFQRLRTRAVAAGGFAVAALAFGGVAATSDYAAMAGLHLLAGMAAGSALSVTHGTVGQSANPHRMFALCGMALGVFAIIFLGALPEIVAANGGPALFIALAIIMLAASVSSALLFPRRSARPQAAADPRAGAGAAATQPISSAVWFAALGIGCMGLVQAMMFSFLERIGADRGYSASAVTGVLIALGIVNLFPAPLAALLEKRWPARYVVLAGPVAQAFLALTISHGSTYASYAGAAAVFAAVMIFTHTFAFGLVAQLDPGGRALSATPAMLMVGAAIGPVLGGTLVQHAGYAMLGTAAMIIATIAVVCFARAGQRYTLRSLQ</sequence>
<evidence type="ECO:0000313" key="8">
    <source>
        <dbReference type="Proteomes" id="UP000479335"/>
    </source>
</evidence>
<protein>
    <submittedName>
        <fullName evidence="7">MFS transporter</fullName>
    </submittedName>
</protein>
<feature type="transmembrane region" description="Helical" evidence="6">
    <location>
        <begin position="134"/>
        <end position="153"/>
    </location>
</feature>
<dbReference type="GO" id="GO:0005886">
    <property type="term" value="C:plasma membrane"/>
    <property type="evidence" value="ECO:0007669"/>
    <property type="project" value="UniProtKB-SubCell"/>
</dbReference>
<dbReference type="Pfam" id="PF07690">
    <property type="entry name" value="MFS_1"/>
    <property type="match status" value="1"/>
</dbReference>
<dbReference type="PANTHER" id="PTHR43124">
    <property type="entry name" value="PURINE EFFLUX PUMP PBUE"/>
    <property type="match status" value="1"/>
</dbReference>
<dbReference type="SUPFAM" id="SSF103473">
    <property type="entry name" value="MFS general substrate transporter"/>
    <property type="match status" value="1"/>
</dbReference>
<evidence type="ECO:0000256" key="6">
    <source>
        <dbReference type="SAM" id="Phobius"/>
    </source>
</evidence>
<keyword evidence="3 6" id="KW-0812">Transmembrane</keyword>
<feature type="transmembrane region" description="Helical" evidence="6">
    <location>
        <begin position="275"/>
        <end position="293"/>
    </location>
</feature>
<dbReference type="Gene3D" id="1.20.1250.20">
    <property type="entry name" value="MFS general substrate transporter like domains"/>
    <property type="match status" value="1"/>
</dbReference>
<evidence type="ECO:0000256" key="2">
    <source>
        <dbReference type="ARBA" id="ARBA00022475"/>
    </source>
</evidence>
<feature type="transmembrane region" description="Helical" evidence="6">
    <location>
        <begin position="299"/>
        <end position="324"/>
    </location>
</feature>
<organism evidence="7 8">
    <name type="scientific">Duganella flavida</name>
    <dbReference type="NCBI Taxonomy" id="2692175"/>
    <lineage>
        <taxon>Bacteria</taxon>
        <taxon>Pseudomonadati</taxon>
        <taxon>Pseudomonadota</taxon>
        <taxon>Betaproteobacteria</taxon>
        <taxon>Burkholderiales</taxon>
        <taxon>Oxalobacteraceae</taxon>
        <taxon>Telluria group</taxon>
        <taxon>Duganella</taxon>
    </lineage>
</organism>
<feature type="transmembrane region" description="Helical" evidence="6">
    <location>
        <begin position="102"/>
        <end position="122"/>
    </location>
</feature>
<feature type="transmembrane region" description="Helical" evidence="6">
    <location>
        <begin position="212"/>
        <end position="234"/>
    </location>
</feature>
<accession>A0A6L8KA14</accession>
<feature type="transmembrane region" description="Helical" evidence="6">
    <location>
        <begin position="361"/>
        <end position="382"/>
    </location>
</feature>
<keyword evidence="2" id="KW-1003">Cell membrane</keyword>
<evidence type="ECO:0000256" key="5">
    <source>
        <dbReference type="ARBA" id="ARBA00023136"/>
    </source>
</evidence>
<feature type="transmembrane region" description="Helical" evidence="6">
    <location>
        <begin position="246"/>
        <end position="268"/>
    </location>
</feature>
<dbReference type="GO" id="GO:0022857">
    <property type="term" value="F:transmembrane transporter activity"/>
    <property type="evidence" value="ECO:0007669"/>
    <property type="project" value="InterPro"/>
</dbReference>
<feature type="transmembrane region" description="Helical" evidence="6">
    <location>
        <begin position="49"/>
        <end position="66"/>
    </location>
</feature>
<feature type="transmembrane region" description="Helical" evidence="6">
    <location>
        <begin position="336"/>
        <end position="355"/>
    </location>
</feature>
<gene>
    <name evidence="7" type="ORF">GTP46_08445</name>
</gene>
<evidence type="ECO:0000256" key="3">
    <source>
        <dbReference type="ARBA" id="ARBA00022692"/>
    </source>
</evidence>
<evidence type="ECO:0000313" key="7">
    <source>
        <dbReference type="EMBL" id="MYM22674.1"/>
    </source>
</evidence>
<keyword evidence="4 6" id="KW-1133">Transmembrane helix</keyword>
<dbReference type="InterPro" id="IPR050189">
    <property type="entry name" value="MFS_Efflux_Transporters"/>
</dbReference>
<dbReference type="RefSeq" id="WP_161006169.1">
    <property type="nucleotide sequence ID" value="NZ_WWCN01000004.1"/>
</dbReference>
<feature type="transmembrane region" description="Helical" evidence="6">
    <location>
        <begin position="165"/>
        <end position="184"/>
    </location>
</feature>
<name>A0A6L8KA14_9BURK</name>
<dbReference type="InterPro" id="IPR036259">
    <property type="entry name" value="MFS_trans_sf"/>
</dbReference>